<protein>
    <submittedName>
        <fullName evidence="1">Uncharacterized protein</fullName>
    </submittedName>
</protein>
<evidence type="ECO:0000313" key="1">
    <source>
        <dbReference type="EMBL" id="KAK1298242.1"/>
    </source>
</evidence>
<name>A0AAV9DAD7_ACOCL</name>
<sequence length="66" mass="7473">MGRLEATICRNDQDLMLLYVPSREATWGRSRGWLGRRERIVGRSHRMVSGEVVGAIVGTIAQMKDE</sequence>
<keyword evidence="2" id="KW-1185">Reference proteome</keyword>
<dbReference type="Proteomes" id="UP001180020">
    <property type="component" value="Unassembled WGS sequence"/>
</dbReference>
<proteinExistence type="predicted"/>
<organism evidence="1 2">
    <name type="scientific">Acorus calamus</name>
    <name type="common">Sweet flag</name>
    <dbReference type="NCBI Taxonomy" id="4465"/>
    <lineage>
        <taxon>Eukaryota</taxon>
        <taxon>Viridiplantae</taxon>
        <taxon>Streptophyta</taxon>
        <taxon>Embryophyta</taxon>
        <taxon>Tracheophyta</taxon>
        <taxon>Spermatophyta</taxon>
        <taxon>Magnoliopsida</taxon>
        <taxon>Liliopsida</taxon>
        <taxon>Acoraceae</taxon>
        <taxon>Acorus</taxon>
    </lineage>
</organism>
<evidence type="ECO:0000313" key="2">
    <source>
        <dbReference type="Proteomes" id="UP001180020"/>
    </source>
</evidence>
<gene>
    <name evidence="1" type="ORF">QJS10_CPB14g01271</name>
</gene>
<reference evidence="1" key="2">
    <citation type="submission" date="2023-06" db="EMBL/GenBank/DDBJ databases">
        <authorList>
            <person name="Ma L."/>
            <person name="Liu K.-W."/>
            <person name="Li Z."/>
            <person name="Hsiao Y.-Y."/>
            <person name="Qi Y."/>
            <person name="Fu T."/>
            <person name="Tang G."/>
            <person name="Zhang D."/>
            <person name="Sun W.-H."/>
            <person name="Liu D.-K."/>
            <person name="Li Y."/>
            <person name="Chen G.-Z."/>
            <person name="Liu X.-D."/>
            <person name="Liao X.-Y."/>
            <person name="Jiang Y.-T."/>
            <person name="Yu X."/>
            <person name="Hao Y."/>
            <person name="Huang J."/>
            <person name="Zhao X.-W."/>
            <person name="Ke S."/>
            <person name="Chen Y.-Y."/>
            <person name="Wu W.-L."/>
            <person name="Hsu J.-L."/>
            <person name="Lin Y.-F."/>
            <person name="Huang M.-D."/>
            <person name="Li C.-Y."/>
            <person name="Huang L."/>
            <person name="Wang Z.-W."/>
            <person name="Zhao X."/>
            <person name="Zhong W.-Y."/>
            <person name="Peng D.-H."/>
            <person name="Ahmad S."/>
            <person name="Lan S."/>
            <person name="Zhang J.-S."/>
            <person name="Tsai W.-C."/>
            <person name="Van De Peer Y."/>
            <person name="Liu Z.-J."/>
        </authorList>
    </citation>
    <scope>NUCLEOTIDE SEQUENCE</scope>
    <source>
        <strain evidence="1">CP</strain>
        <tissue evidence="1">Leaves</tissue>
    </source>
</reference>
<reference evidence="1" key="1">
    <citation type="journal article" date="2023" name="Nat. Commun.">
        <title>Diploid and tetraploid genomes of Acorus and the evolution of monocots.</title>
        <authorList>
            <person name="Ma L."/>
            <person name="Liu K.W."/>
            <person name="Li Z."/>
            <person name="Hsiao Y.Y."/>
            <person name="Qi Y."/>
            <person name="Fu T."/>
            <person name="Tang G.D."/>
            <person name="Zhang D."/>
            <person name="Sun W.H."/>
            <person name="Liu D.K."/>
            <person name="Li Y."/>
            <person name="Chen G.Z."/>
            <person name="Liu X.D."/>
            <person name="Liao X.Y."/>
            <person name="Jiang Y.T."/>
            <person name="Yu X."/>
            <person name="Hao Y."/>
            <person name="Huang J."/>
            <person name="Zhao X.W."/>
            <person name="Ke S."/>
            <person name="Chen Y.Y."/>
            <person name="Wu W.L."/>
            <person name="Hsu J.L."/>
            <person name="Lin Y.F."/>
            <person name="Huang M.D."/>
            <person name="Li C.Y."/>
            <person name="Huang L."/>
            <person name="Wang Z.W."/>
            <person name="Zhao X."/>
            <person name="Zhong W.Y."/>
            <person name="Peng D.H."/>
            <person name="Ahmad S."/>
            <person name="Lan S."/>
            <person name="Zhang J.S."/>
            <person name="Tsai W.C."/>
            <person name="Van de Peer Y."/>
            <person name="Liu Z.J."/>
        </authorList>
    </citation>
    <scope>NUCLEOTIDE SEQUENCE</scope>
    <source>
        <strain evidence="1">CP</strain>
    </source>
</reference>
<comment type="caution">
    <text evidence="1">The sequence shown here is derived from an EMBL/GenBank/DDBJ whole genome shotgun (WGS) entry which is preliminary data.</text>
</comment>
<dbReference type="AlphaFoldDB" id="A0AAV9DAD7"/>
<dbReference type="EMBL" id="JAUJYO010000014">
    <property type="protein sequence ID" value="KAK1298242.1"/>
    <property type="molecule type" value="Genomic_DNA"/>
</dbReference>
<accession>A0AAV9DAD7</accession>